<reference evidence="2" key="1">
    <citation type="submission" date="2021-02" db="EMBL/GenBank/DDBJ databases">
        <title>Genome sequence of Rhodospirillales sp. strain TMPK1 isolated from soil.</title>
        <authorList>
            <person name="Nakai R."/>
            <person name="Kusada H."/>
            <person name="Tamaki H."/>
        </authorList>
    </citation>
    <scope>NUCLEOTIDE SEQUENCE</scope>
    <source>
        <strain evidence="2">TMPK1</strain>
    </source>
</reference>
<evidence type="ECO:0000313" key="3">
    <source>
        <dbReference type="Proteomes" id="UP000681075"/>
    </source>
</evidence>
<gene>
    <name evidence="2" type="ORF">TMPK1_13210</name>
</gene>
<protein>
    <submittedName>
        <fullName evidence="2">Uncharacterized protein</fullName>
    </submittedName>
</protein>
<dbReference type="EMBL" id="BOPV01000001">
    <property type="protein sequence ID" value="GIL39084.1"/>
    <property type="molecule type" value="Genomic_DNA"/>
</dbReference>
<organism evidence="2 3">
    <name type="scientific">Roseiterribacter gracilis</name>
    <dbReference type="NCBI Taxonomy" id="2812848"/>
    <lineage>
        <taxon>Bacteria</taxon>
        <taxon>Pseudomonadati</taxon>
        <taxon>Pseudomonadota</taxon>
        <taxon>Alphaproteobacteria</taxon>
        <taxon>Rhodospirillales</taxon>
        <taxon>Roseiterribacteraceae</taxon>
        <taxon>Roseiterribacter</taxon>
    </lineage>
</organism>
<keyword evidence="1" id="KW-0732">Signal</keyword>
<proteinExistence type="predicted"/>
<evidence type="ECO:0000256" key="1">
    <source>
        <dbReference type="SAM" id="SignalP"/>
    </source>
</evidence>
<keyword evidence="3" id="KW-1185">Reference proteome</keyword>
<sequence>MMMRVLLATAALSLAFAAPVQAQSKLPEPPQKLIEIYRIAPGQHEAFLQMIAMYDEANRIAGLPPRELFVHQDGASWDFLLIQPAETPADKKEALAAALKKVMGGKKHFFEFRKFIAEHTDTFVSGPQSAADYLARMKE</sequence>
<name>A0A8S8X8R5_9PROT</name>
<dbReference type="AlphaFoldDB" id="A0A8S8X8R5"/>
<feature type="signal peptide" evidence="1">
    <location>
        <begin position="1"/>
        <end position="22"/>
    </location>
</feature>
<accession>A0A8S8X8R5</accession>
<comment type="caution">
    <text evidence="2">The sequence shown here is derived from an EMBL/GenBank/DDBJ whole genome shotgun (WGS) entry which is preliminary data.</text>
</comment>
<feature type="chain" id="PRO_5035931715" evidence="1">
    <location>
        <begin position="23"/>
        <end position="139"/>
    </location>
</feature>
<evidence type="ECO:0000313" key="2">
    <source>
        <dbReference type="EMBL" id="GIL39084.1"/>
    </source>
</evidence>
<dbReference type="Proteomes" id="UP000681075">
    <property type="component" value="Unassembled WGS sequence"/>
</dbReference>